<feature type="domain" description="CusB-like beta-barrel" evidence="3">
    <location>
        <begin position="196"/>
        <end position="268"/>
    </location>
</feature>
<comment type="caution">
    <text evidence="4">The sequence shown here is derived from an EMBL/GenBank/DDBJ whole genome shotgun (WGS) entry which is preliminary data.</text>
</comment>
<evidence type="ECO:0000313" key="4">
    <source>
        <dbReference type="EMBL" id="KLV10055.1"/>
    </source>
</evidence>
<dbReference type="GO" id="GO:0015562">
    <property type="term" value="F:efflux transmembrane transporter activity"/>
    <property type="evidence" value="ECO:0007669"/>
    <property type="project" value="TreeGrafter"/>
</dbReference>
<dbReference type="GO" id="GO:1990281">
    <property type="term" value="C:efflux pump complex"/>
    <property type="evidence" value="ECO:0007669"/>
    <property type="project" value="TreeGrafter"/>
</dbReference>
<keyword evidence="5" id="KW-1185">Reference proteome</keyword>
<organism evidence="4 5">
    <name type="scientific">Photobacterium ganghwense</name>
    <dbReference type="NCBI Taxonomy" id="320778"/>
    <lineage>
        <taxon>Bacteria</taxon>
        <taxon>Pseudomonadati</taxon>
        <taxon>Pseudomonadota</taxon>
        <taxon>Gammaproteobacteria</taxon>
        <taxon>Vibrionales</taxon>
        <taxon>Vibrionaceae</taxon>
        <taxon>Photobacterium</taxon>
    </lineage>
</organism>
<dbReference type="Gene3D" id="2.40.30.170">
    <property type="match status" value="1"/>
</dbReference>
<feature type="domain" description="Multidrug resistance protein MdtA-like barrel-sandwich hybrid" evidence="2">
    <location>
        <begin position="54"/>
        <end position="173"/>
    </location>
</feature>
<proteinExistence type="inferred from homology"/>
<accession>A0A0J1HEH3</accession>
<dbReference type="Pfam" id="PF25917">
    <property type="entry name" value="BSH_RND"/>
    <property type="match status" value="1"/>
</dbReference>
<evidence type="ECO:0000313" key="5">
    <source>
        <dbReference type="Proteomes" id="UP000035909"/>
    </source>
</evidence>
<dbReference type="InterPro" id="IPR058625">
    <property type="entry name" value="MdtA-like_BSH"/>
</dbReference>
<dbReference type="Pfam" id="PF25954">
    <property type="entry name" value="Beta-barrel_RND_2"/>
    <property type="match status" value="1"/>
</dbReference>
<reference evidence="4 5" key="1">
    <citation type="submission" date="2015-05" db="EMBL/GenBank/DDBJ databases">
        <title>Photobacterium galathea sp. nov.</title>
        <authorList>
            <person name="Machado H."/>
            <person name="Gram L."/>
        </authorList>
    </citation>
    <scope>NUCLEOTIDE SEQUENCE [LARGE SCALE GENOMIC DNA]</scope>
    <source>
        <strain evidence="4 5">DSM 22954</strain>
    </source>
</reference>
<protein>
    <submittedName>
        <fullName evidence="4">Uncharacterized protein</fullName>
    </submittedName>
</protein>
<dbReference type="InterPro" id="IPR058792">
    <property type="entry name" value="Beta-barrel_RND_2"/>
</dbReference>
<dbReference type="Gene3D" id="1.10.287.470">
    <property type="entry name" value="Helix hairpin bin"/>
    <property type="match status" value="1"/>
</dbReference>
<dbReference type="Proteomes" id="UP000035909">
    <property type="component" value="Unassembled WGS sequence"/>
</dbReference>
<dbReference type="PATRIC" id="fig|320778.3.peg.1974"/>
<evidence type="ECO:0000259" key="3">
    <source>
        <dbReference type="Pfam" id="PF25954"/>
    </source>
</evidence>
<dbReference type="InterPro" id="IPR006143">
    <property type="entry name" value="RND_pump_MFP"/>
</dbReference>
<dbReference type="SUPFAM" id="SSF111369">
    <property type="entry name" value="HlyD-like secretion proteins"/>
    <property type="match status" value="1"/>
</dbReference>
<dbReference type="EMBL" id="LDOU01000007">
    <property type="protein sequence ID" value="KLV10055.1"/>
    <property type="molecule type" value="Genomic_DNA"/>
</dbReference>
<dbReference type="NCBIfam" id="TIGR01730">
    <property type="entry name" value="RND_mfp"/>
    <property type="match status" value="1"/>
</dbReference>
<dbReference type="STRING" id="320778.ABT57_09075"/>
<comment type="similarity">
    <text evidence="1">Belongs to the membrane fusion protein (MFP) (TC 8.A.1) family.</text>
</comment>
<name>A0A0J1HEH3_9GAMM</name>
<dbReference type="AlphaFoldDB" id="A0A0J1HEH3"/>
<sequence length="349" mass="37463">MGTLLVGCGSEAVSVAPDTARPVNILQLNAANQRDVMRFSGEIESHQASKLAFRVPGTVEQILVREGEWVKAGQVIARLDPHDFQVNVNETKARLSEARAAHKLAQIELKRTRLAAADNAVSGVNVDRAISAEARARANVTMLQQSLKKASDALRYSQLTAPFDGVIGQRFIDEFEQTAPGLSVVSLHQPNQLEAVVDVPENQIAMLKKGMAAQVQWYQQDSQVKAVITEIATLPDTLKQTYEVTLALTEPTSSLFPGKTVNVQFEQAELSGGYCLPTAAVKVKNGVTQVVTVKQGSAVHVPVNVVSQRHDSLCVEGALQSGDKVVTAGSMFLKEGDALTLLNDTGAQS</sequence>
<evidence type="ECO:0000256" key="1">
    <source>
        <dbReference type="ARBA" id="ARBA00009477"/>
    </source>
</evidence>
<dbReference type="Gene3D" id="2.40.50.100">
    <property type="match status" value="1"/>
</dbReference>
<evidence type="ECO:0000259" key="2">
    <source>
        <dbReference type="Pfam" id="PF25917"/>
    </source>
</evidence>
<dbReference type="PANTHER" id="PTHR30469">
    <property type="entry name" value="MULTIDRUG RESISTANCE PROTEIN MDTA"/>
    <property type="match status" value="1"/>
</dbReference>
<dbReference type="Gene3D" id="2.40.420.20">
    <property type="match status" value="1"/>
</dbReference>
<gene>
    <name evidence="4" type="ORF">ABT57_09075</name>
</gene>